<dbReference type="Proteomes" id="UP000295444">
    <property type="component" value="Unassembled WGS sequence"/>
</dbReference>
<feature type="domain" description="eCIS core" evidence="2">
    <location>
        <begin position="913"/>
        <end position="987"/>
    </location>
</feature>
<feature type="region of interest" description="Disordered" evidence="1">
    <location>
        <begin position="407"/>
        <end position="431"/>
    </location>
</feature>
<feature type="region of interest" description="Disordered" evidence="1">
    <location>
        <begin position="694"/>
        <end position="716"/>
    </location>
</feature>
<dbReference type="OrthoDB" id="9153660at2"/>
<feature type="compositionally biased region" description="Basic and acidic residues" evidence="1">
    <location>
        <begin position="586"/>
        <end position="599"/>
    </location>
</feature>
<protein>
    <submittedName>
        <fullName evidence="3">Uncharacterized protein DUF4157</fullName>
    </submittedName>
</protein>
<feature type="region of interest" description="Disordered" evidence="1">
    <location>
        <begin position="450"/>
        <end position="550"/>
    </location>
</feature>
<feature type="compositionally biased region" description="Low complexity" evidence="1">
    <location>
        <begin position="288"/>
        <end position="317"/>
    </location>
</feature>
<dbReference type="RefSeq" id="WP_133849456.1">
    <property type="nucleotide sequence ID" value="NZ_SNXZ01000002.1"/>
</dbReference>
<dbReference type="EMBL" id="SNXZ01000002">
    <property type="protein sequence ID" value="TDQ00792.1"/>
    <property type="molecule type" value="Genomic_DNA"/>
</dbReference>
<feature type="region of interest" description="Disordered" evidence="1">
    <location>
        <begin position="1123"/>
        <end position="1165"/>
    </location>
</feature>
<feature type="region of interest" description="Disordered" evidence="1">
    <location>
        <begin position="250"/>
        <end position="319"/>
    </location>
</feature>
<feature type="compositionally biased region" description="Basic residues" evidence="1">
    <location>
        <begin position="1"/>
        <end position="12"/>
    </location>
</feature>
<accession>A0A4R6SFJ8</accession>
<evidence type="ECO:0000313" key="4">
    <source>
        <dbReference type="Proteomes" id="UP000295444"/>
    </source>
</evidence>
<sequence>MMIRWPWRRPRPKATESAAPAPVKSTVDHSGGSGGRYRPAWRSLPPLHTSVSEAAPLTLSRAPISVVQRLRVADVRAGAAPLFPGRVKGIVTATPVGRDLVDLPLRRPVDRPEADSQAGEFVDEPGLDEPWFDVGAEVVEVAPERDLPELVTPADLAPPPVRAVVVEPASPSPSLIVAAVPPPQLPETPELPSRYLHITYRQQDMQLAEMYEEANETPPPEPNTYQRTAPVEYVAPAAPVVADLADTFEAASQPPDVAPPTPRRRPSLAESRRAGIRIKPRKPHVEGADAAPASTDSPDAPGSPDSPGEAAPGEPEPLVMQAPVVVDRPQETEAVPVEVAQGRTHEDPPVPAPLPFVEHAVAEPARPALEPPAVVDEPDETPAPSRLIAPTTTQVVPAVVPVSRDAGQPMAELGDPVVAAPPEGPTDLPVAERPVVAPIRSSDVVVPEPVVDQENQVRPEIVSGTEKSVGEPVVPTRLIEPVSAQAADAPEDRGRVADGPATGHREVVVPAAGDRVEPLPLAGPVAAQGKPVPADRPQPADGPMPARGSVADPVVSARLIEPVPAPSTPVAAEERTDLVVPARVVEPVRHDRTEDEPGRAEPVTESVEPVAAPLSGNPADVSDDHGPEAEPEPADVGSDAPAGPARLVGPVATASHGRSEDRAERAAEEPVVERPDAAAPVVATKVVEPVAAQGNPLPLPVVRDGRRGAEAPVDGSGEPVVAARLIEPVPAQDHPIAVADNRGPATEKSAPWAGSGELIVPARVVEPALPKEARPAVDEPVADRRPTGSSDVVASGRLIEPVAAAPQGDPVEMPGRAVVTPVSVASPPRALGADHVAPQGTEGGLPLAVRPVEADRGSAAQGGLSEIVAEISEPHPGGGLDLTTTPQLAPTAIAAMGAALGRAATSIVESVAPPALVAPMRRALGVDIADVPVRRGAPVSVTANRLRARAFTAGGVVHLPDSAGAMDSGHAAPLLAHELTHAAQQRHFGVTLPGLETTTGKQLEAEAVAVEQWVAGGSVGAPPVVSGHGGRVQLADEDDEASTSKEDSEEDEEDNEDADVEKKAESGGEWSFEVPDDVIPGAGPGGMWGMFANAVPGFEKPELSDDMPDLSDLSPAGLQQMFARTAGSGGPGGPGGPGGLGGPGGPGGPVVGPKKGGGTAPVPAGNTPADLVAAIVDAIADRPPRRWLDLDDLDHYDEIAQRIYNTLQSRLRYDVLLERERSGTLMDFG</sequence>
<dbReference type="InterPro" id="IPR025295">
    <property type="entry name" value="eCIS_core_dom"/>
</dbReference>
<feature type="region of interest" description="Disordered" evidence="1">
    <location>
        <begin position="371"/>
        <end position="390"/>
    </location>
</feature>
<name>A0A4R6SFJ8_LABRH</name>
<evidence type="ECO:0000256" key="1">
    <source>
        <dbReference type="SAM" id="MobiDB-lite"/>
    </source>
</evidence>
<feature type="region of interest" description="Disordered" evidence="1">
    <location>
        <begin position="1020"/>
        <end position="1083"/>
    </location>
</feature>
<evidence type="ECO:0000259" key="2">
    <source>
        <dbReference type="Pfam" id="PF13699"/>
    </source>
</evidence>
<feature type="compositionally biased region" description="Acidic residues" evidence="1">
    <location>
        <begin position="1035"/>
        <end position="1059"/>
    </location>
</feature>
<organism evidence="3 4">
    <name type="scientific">Labedaea rhizosphaerae</name>
    <dbReference type="NCBI Taxonomy" id="598644"/>
    <lineage>
        <taxon>Bacteria</taxon>
        <taxon>Bacillati</taxon>
        <taxon>Actinomycetota</taxon>
        <taxon>Actinomycetes</taxon>
        <taxon>Pseudonocardiales</taxon>
        <taxon>Pseudonocardiaceae</taxon>
        <taxon>Labedaea</taxon>
    </lineage>
</organism>
<keyword evidence="4" id="KW-1185">Reference proteome</keyword>
<feature type="region of interest" description="Disordered" evidence="1">
    <location>
        <begin position="562"/>
        <end position="676"/>
    </location>
</feature>
<dbReference type="AlphaFoldDB" id="A0A4R6SFJ8"/>
<comment type="caution">
    <text evidence="3">The sequence shown here is derived from an EMBL/GenBank/DDBJ whole genome shotgun (WGS) entry which is preliminary data.</text>
</comment>
<feature type="compositionally biased region" description="Basic and acidic residues" evidence="1">
    <location>
        <begin position="657"/>
        <end position="676"/>
    </location>
</feature>
<feature type="region of interest" description="Disordered" evidence="1">
    <location>
        <begin position="1"/>
        <end position="41"/>
    </location>
</feature>
<gene>
    <name evidence="3" type="ORF">EV186_102658</name>
</gene>
<evidence type="ECO:0000313" key="3">
    <source>
        <dbReference type="EMBL" id="TDQ00792.1"/>
    </source>
</evidence>
<reference evidence="3 4" key="1">
    <citation type="submission" date="2019-03" db="EMBL/GenBank/DDBJ databases">
        <title>Genomic Encyclopedia of Type Strains, Phase IV (KMG-IV): sequencing the most valuable type-strain genomes for metagenomic binning, comparative biology and taxonomic classification.</title>
        <authorList>
            <person name="Goeker M."/>
        </authorList>
    </citation>
    <scope>NUCLEOTIDE SEQUENCE [LARGE SCALE GENOMIC DNA]</scope>
    <source>
        <strain evidence="3 4">DSM 45361</strain>
    </source>
</reference>
<proteinExistence type="predicted"/>
<dbReference type="Pfam" id="PF13699">
    <property type="entry name" value="eCIS_core"/>
    <property type="match status" value="1"/>
</dbReference>
<feature type="compositionally biased region" description="Gly residues" evidence="1">
    <location>
        <begin position="1127"/>
        <end position="1159"/>
    </location>
</feature>